<dbReference type="RefSeq" id="WP_248590307.1">
    <property type="nucleotide sequence ID" value="NZ_BAABEB010000003.1"/>
</dbReference>
<evidence type="ECO:0000256" key="2">
    <source>
        <dbReference type="ARBA" id="ARBA00007599"/>
    </source>
</evidence>
<evidence type="ECO:0000313" key="13">
    <source>
        <dbReference type="Proteomes" id="UP000832041"/>
    </source>
</evidence>
<comment type="function">
    <text evidence="10">Required for the formation of a threonylcarbamoyl group on adenosine at position 37 (t(6)A37) in tRNAs that read codons beginning with adenine. Is involved in the transfer of the threonylcarbamoyl moiety of threonylcarbamoyl-AMP (TC-AMP) to the N6 group of A37, together with TsaD and TsaB. TsaE seems to play an indirect role in the t(6)A biosynthesis pathway, possibly in regulating the core enzymatic function of TsaD.</text>
</comment>
<reference evidence="12 13" key="1">
    <citation type="submission" date="2020-04" db="EMBL/GenBank/DDBJ databases">
        <title>Thermobifida alba genome sequencing and assembly.</title>
        <authorList>
            <person name="Luzics S."/>
            <person name="Horvath B."/>
            <person name="Nagy I."/>
            <person name="Toth A."/>
            <person name="Nagy I."/>
            <person name="Kukolya J."/>
        </authorList>
    </citation>
    <scope>NUCLEOTIDE SEQUENCE [LARGE SCALE GENOMIC DNA]</scope>
    <source>
        <strain evidence="12 13">DSM 43795</strain>
    </source>
</reference>
<keyword evidence="5" id="KW-0819">tRNA processing</keyword>
<evidence type="ECO:0000313" key="12">
    <source>
        <dbReference type="EMBL" id="UPT21819.1"/>
    </source>
</evidence>
<dbReference type="Gene3D" id="3.40.50.300">
    <property type="entry name" value="P-loop containing nucleotide triphosphate hydrolases"/>
    <property type="match status" value="1"/>
</dbReference>
<proteinExistence type="inferred from homology"/>
<evidence type="ECO:0000256" key="5">
    <source>
        <dbReference type="ARBA" id="ARBA00022694"/>
    </source>
</evidence>
<dbReference type="Pfam" id="PF02367">
    <property type="entry name" value="TsaE"/>
    <property type="match status" value="1"/>
</dbReference>
<evidence type="ECO:0000256" key="8">
    <source>
        <dbReference type="ARBA" id="ARBA00022840"/>
    </source>
</evidence>
<accession>A0ABY4L3A2</accession>
<dbReference type="InterPro" id="IPR003442">
    <property type="entry name" value="T6A_TsaE"/>
</dbReference>
<dbReference type="Proteomes" id="UP000832041">
    <property type="component" value="Chromosome"/>
</dbReference>
<evidence type="ECO:0000256" key="6">
    <source>
        <dbReference type="ARBA" id="ARBA00022723"/>
    </source>
</evidence>
<evidence type="ECO:0000256" key="3">
    <source>
        <dbReference type="ARBA" id="ARBA00019010"/>
    </source>
</evidence>
<name>A0ABY4L3A2_THEAE</name>
<sequence length="165" mass="17423">MTDTASTDTTTVTVATDTAMRALGGAVAAETRAGDLVLLSGPLGAGKTTFTQGLARGLRVRGPVTSPTFAIARTHPSLVGGPDLVHVDAYRLGGPDELDDLDLEAGMAEAVTVIEWGTGVAEWLNDDRLEISIDRHADDTRTVRIRRVGDRWRGTLAALTADELE</sequence>
<evidence type="ECO:0000256" key="10">
    <source>
        <dbReference type="ARBA" id="ARBA00024908"/>
    </source>
</evidence>
<keyword evidence="7" id="KW-0547">Nucleotide-binding</keyword>
<evidence type="ECO:0000256" key="7">
    <source>
        <dbReference type="ARBA" id="ARBA00022741"/>
    </source>
</evidence>
<evidence type="ECO:0000256" key="4">
    <source>
        <dbReference type="ARBA" id="ARBA00022490"/>
    </source>
</evidence>
<keyword evidence="13" id="KW-1185">Reference proteome</keyword>
<dbReference type="EMBL" id="CP051627">
    <property type="protein sequence ID" value="UPT21819.1"/>
    <property type="molecule type" value="Genomic_DNA"/>
</dbReference>
<keyword evidence="8" id="KW-0067">ATP-binding</keyword>
<protein>
    <recommendedName>
        <fullName evidence="3">tRNA threonylcarbamoyladenosine biosynthesis protein TsaE</fullName>
    </recommendedName>
    <alternativeName>
        <fullName evidence="11">t(6)A37 threonylcarbamoyladenosine biosynthesis protein TsaE</fullName>
    </alternativeName>
</protein>
<keyword evidence="6" id="KW-0479">Metal-binding</keyword>
<gene>
    <name evidence="12" type="primary">tsaE</name>
    <name evidence="12" type="ORF">FOF52_13385</name>
</gene>
<keyword evidence="9" id="KW-0460">Magnesium</keyword>
<keyword evidence="4" id="KW-0963">Cytoplasm</keyword>
<evidence type="ECO:0000256" key="1">
    <source>
        <dbReference type="ARBA" id="ARBA00004496"/>
    </source>
</evidence>
<dbReference type="SUPFAM" id="SSF52540">
    <property type="entry name" value="P-loop containing nucleoside triphosphate hydrolases"/>
    <property type="match status" value="1"/>
</dbReference>
<evidence type="ECO:0000256" key="11">
    <source>
        <dbReference type="ARBA" id="ARBA00032441"/>
    </source>
</evidence>
<dbReference type="PANTHER" id="PTHR33540:SF2">
    <property type="entry name" value="TRNA THREONYLCARBAMOYLADENOSINE BIOSYNTHESIS PROTEIN TSAE"/>
    <property type="match status" value="1"/>
</dbReference>
<comment type="similarity">
    <text evidence="2">Belongs to the TsaE family.</text>
</comment>
<organism evidence="12 13">
    <name type="scientific">Thermobifida alba</name>
    <name type="common">Thermomonospora alba</name>
    <dbReference type="NCBI Taxonomy" id="53522"/>
    <lineage>
        <taxon>Bacteria</taxon>
        <taxon>Bacillati</taxon>
        <taxon>Actinomycetota</taxon>
        <taxon>Actinomycetes</taxon>
        <taxon>Streptosporangiales</taxon>
        <taxon>Nocardiopsidaceae</taxon>
        <taxon>Thermobifida</taxon>
    </lineage>
</organism>
<dbReference type="PANTHER" id="PTHR33540">
    <property type="entry name" value="TRNA THREONYLCARBAMOYLADENOSINE BIOSYNTHESIS PROTEIN TSAE"/>
    <property type="match status" value="1"/>
</dbReference>
<evidence type="ECO:0000256" key="9">
    <source>
        <dbReference type="ARBA" id="ARBA00022842"/>
    </source>
</evidence>
<dbReference type="NCBIfam" id="TIGR00150">
    <property type="entry name" value="T6A_YjeE"/>
    <property type="match status" value="1"/>
</dbReference>
<dbReference type="InterPro" id="IPR027417">
    <property type="entry name" value="P-loop_NTPase"/>
</dbReference>
<comment type="subcellular location">
    <subcellularLocation>
        <location evidence="1">Cytoplasm</location>
    </subcellularLocation>
</comment>